<keyword evidence="2" id="KW-1003">Cell membrane</keyword>
<keyword evidence="8 10" id="KW-0675">Receptor</keyword>
<feature type="compositionally biased region" description="Low complexity" evidence="11">
    <location>
        <begin position="250"/>
        <end position="262"/>
    </location>
</feature>
<protein>
    <submittedName>
        <fullName evidence="15">5-hydroxytryptamine receptor 1D-like</fullName>
    </submittedName>
</protein>
<evidence type="ECO:0000256" key="5">
    <source>
        <dbReference type="ARBA" id="ARBA00023040"/>
    </source>
</evidence>
<dbReference type="SMART" id="SM01381">
    <property type="entry name" value="7TM_GPCR_Srsx"/>
    <property type="match status" value="1"/>
</dbReference>
<dbReference type="Proteomes" id="UP000695022">
    <property type="component" value="Unplaced"/>
</dbReference>
<evidence type="ECO:0000256" key="2">
    <source>
        <dbReference type="ARBA" id="ARBA00022475"/>
    </source>
</evidence>
<keyword evidence="5 10" id="KW-0297">G-protein coupled receptor</keyword>
<evidence type="ECO:0000313" key="15">
    <source>
        <dbReference type="RefSeq" id="XP_014678717.1"/>
    </source>
</evidence>
<dbReference type="PRINTS" id="PR00237">
    <property type="entry name" value="GPCRRHODOPSN"/>
</dbReference>
<feature type="transmembrane region" description="Helical" evidence="12">
    <location>
        <begin position="146"/>
        <end position="169"/>
    </location>
</feature>
<dbReference type="PANTHER" id="PTHR24248">
    <property type="entry name" value="ADRENERGIC RECEPTOR-RELATED G-PROTEIN COUPLED RECEPTOR"/>
    <property type="match status" value="1"/>
</dbReference>
<keyword evidence="14" id="KW-1185">Reference proteome</keyword>
<evidence type="ECO:0000256" key="11">
    <source>
        <dbReference type="SAM" id="MobiDB-lite"/>
    </source>
</evidence>
<dbReference type="InterPro" id="IPR017452">
    <property type="entry name" value="GPCR_Rhodpsn_7TM"/>
</dbReference>
<dbReference type="InterPro" id="IPR000276">
    <property type="entry name" value="GPCR_Rhodpsn"/>
</dbReference>
<evidence type="ECO:0000256" key="1">
    <source>
        <dbReference type="ARBA" id="ARBA00004651"/>
    </source>
</evidence>
<evidence type="ECO:0000256" key="7">
    <source>
        <dbReference type="ARBA" id="ARBA00023157"/>
    </source>
</evidence>
<evidence type="ECO:0000256" key="4">
    <source>
        <dbReference type="ARBA" id="ARBA00022989"/>
    </source>
</evidence>
<evidence type="ECO:0000256" key="6">
    <source>
        <dbReference type="ARBA" id="ARBA00023136"/>
    </source>
</evidence>
<feature type="domain" description="G-protein coupled receptors family 1 profile" evidence="13">
    <location>
        <begin position="47"/>
        <end position="416"/>
    </location>
</feature>
<feature type="transmembrane region" description="Helical" evidence="12">
    <location>
        <begin position="31"/>
        <end position="55"/>
    </location>
</feature>
<evidence type="ECO:0000256" key="8">
    <source>
        <dbReference type="ARBA" id="ARBA00023170"/>
    </source>
</evidence>
<evidence type="ECO:0000256" key="10">
    <source>
        <dbReference type="RuleBase" id="RU000688"/>
    </source>
</evidence>
<dbReference type="GeneID" id="106818532"/>
<reference evidence="15" key="1">
    <citation type="submission" date="2025-08" db="UniProtKB">
        <authorList>
            <consortium name="RefSeq"/>
        </authorList>
    </citation>
    <scope>IDENTIFICATION</scope>
</reference>
<comment type="subcellular location">
    <subcellularLocation>
        <location evidence="1">Cell membrane</location>
        <topology evidence="1">Multi-pass membrane protein</topology>
    </subcellularLocation>
</comment>
<keyword evidence="4 12" id="KW-1133">Transmembrane helix</keyword>
<dbReference type="Gene3D" id="1.20.1070.10">
    <property type="entry name" value="Rhodopsin 7-helix transmembrane proteins"/>
    <property type="match status" value="2"/>
</dbReference>
<gene>
    <name evidence="15" type="primary">LOC106818532</name>
</gene>
<evidence type="ECO:0000259" key="13">
    <source>
        <dbReference type="PROSITE" id="PS50262"/>
    </source>
</evidence>
<feature type="region of interest" description="Disordered" evidence="11">
    <location>
        <begin position="247"/>
        <end position="272"/>
    </location>
</feature>
<evidence type="ECO:0000256" key="9">
    <source>
        <dbReference type="ARBA" id="ARBA00023224"/>
    </source>
</evidence>
<feature type="transmembrane region" description="Helical" evidence="12">
    <location>
        <begin position="67"/>
        <end position="90"/>
    </location>
</feature>
<comment type="similarity">
    <text evidence="10">Belongs to the G-protein coupled receptor 1 family.</text>
</comment>
<name>A0ABM1F2P6_PRICU</name>
<dbReference type="SUPFAM" id="SSF81321">
    <property type="entry name" value="Family A G protein-coupled receptor-like"/>
    <property type="match status" value="1"/>
</dbReference>
<keyword evidence="7" id="KW-1015">Disulfide bond</keyword>
<dbReference type="PANTHER" id="PTHR24248:SF199">
    <property type="entry name" value="IP13425P-RELATED"/>
    <property type="match status" value="1"/>
</dbReference>
<dbReference type="InterPro" id="IPR000995">
    <property type="entry name" value="Musac_Ach_rcpt"/>
</dbReference>
<dbReference type="RefSeq" id="XP_014678717.1">
    <property type="nucleotide sequence ID" value="XM_014823231.1"/>
</dbReference>
<proteinExistence type="inferred from homology"/>
<dbReference type="Pfam" id="PF00001">
    <property type="entry name" value="7tm_1"/>
    <property type="match status" value="1"/>
</dbReference>
<evidence type="ECO:0000313" key="14">
    <source>
        <dbReference type="Proteomes" id="UP000695022"/>
    </source>
</evidence>
<evidence type="ECO:0000256" key="12">
    <source>
        <dbReference type="SAM" id="Phobius"/>
    </source>
</evidence>
<dbReference type="PROSITE" id="PS50262">
    <property type="entry name" value="G_PROTEIN_RECEP_F1_2"/>
    <property type="match status" value="1"/>
</dbReference>
<feature type="transmembrane region" description="Helical" evidence="12">
    <location>
        <begin position="189"/>
        <end position="209"/>
    </location>
</feature>
<keyword evidence="6 12" id="KW-0472">Membrane</keyword>
<dbReference type="PROSITE" id="PS00237">
    <property type="entry name" value="G_PROTEIN_RECEP_F1_1"/>
    <property type="match status" value="1"/>
</dbReference>
<feature type="transmembrane region" description="Helical" evidence="12">
    <location>
        <begin position="396"/>
        <end position="419"/>
    </location>
</feature>
<sequence length="472" mass="51321">MFHANLTDADQPSLEAQNASAAGARLSTSDALIVAVLSLIIVSAVVGNVLVIVAVGVNKRLRTVTNCFVVSLAFADLLVSTTVAPFAIAAEVTSQWTFGRVVCDIYTSLDVLLCTASILNLCCISVDRYMAVTRPLTYAASRTTSLALLMVAAAWVMSAVITLPPVIGWRDAAYGRDETRCYIPSAPGYVVYSACGSFYIPMLIMLYVYMRIFKVARERERKLRPYREQMAARSVYAGLKMTVEATDSDASASETREAAAAANHGLGPKLSDPTSEEVVEMLANQRGGGGASSDMLDLTQSALIADGASDPEADASALRKGVALIFGANSGNSGRLPKETLRLREHQRARERAILRKESKAAKTLAIVVGAFIVCWLPFFVQYVSAPFCGCRIPRAVISCCVWLGYVNSVCNPCIYAFYNKEFRYSFWKLTVGHFTSWEPKSVVRNRVPAHLRYVAHWRQKINGTDVAAATC</sequence>
<dbReference type="PRINTS" id="PR00243">
    <property type="entry name" value="MUSCARINICR"/>
</dbReference>
<feature type="transmembrane region" description="Helical" evidence="12">
    <location>
        <begin position="105"/>
        <end position="126"/>
    </location>
</feature>
<keyword evidence="9 10" id="KW-0807">Transducer</keyword>
<organism evidence="14 15">
    <name type="scientific">Priapulus caudatus</name>
    <name type="common">Priapulid worm</name>
    <dbReference type="NCBI Taxonomy" id="37621"/>
    <lineage>
        <taxon>Eukaryota</taxon>
        <taxon>Metazoa</taxon>
        <taxon>Ecdysozoa</taxon>
        <taxon>Scalidophora</taxon>
        <taxon>Priapulida</taxon>
        <taxon>Priapulimorpha</taxon>
        <taxon>Priapulimorphida</taxon>
        <taxon>Priapulidae</taxon>
        <taxon>Priapulus</taxon>
    </lineage>
</organism>
<evidence type="ECO:0000256" key="3">
    <source>
        <dbReference type="ARBA" id="ARBA00022692"/>
    </source>
</evidence>
<keyword evidence="3 10" id="KW-0812">Transmembrane</keyword>
<accession>A0ABM1F2P6</accession>
<feature type="transmembrane region" description="Helical" evidence="12">
    <location>
        <begin position="365"/>
        <end position="384"/>
    </location>
</feature>
<dbReference type="CDD" id="cd14967">
    <property type="entry name" value="7tmA_amine_R-like"/>
    <property type="match status" value="1"/>
</dbReference>